<name>A0A261FTN3_9BIFI</name>
<sequence>MVNTPVKEWLTSQGISYRDLATRMNQSPSSISQKLNRKTKWQEDDLAWLADNLGLSADFVIGKADYPYRNQAEALA</sequence>
<dbReference type="InterPro" id="IPR001387">
    <property type="entry name" value="Cro/C1-type_HTH"/>
</dbReference>
<gene>
    <name evidence="1" type="ORF">BLEM_1100</name>
</gene>
<dbReference type="InterPro" id="IPR010982">
    <property type="entry name" value="Lambda_DNA-bd_dom_sf"/>
</dbReference>
<evidence type="ECO:0000313" key="2">
    <source>
        <dbReference type="Proteomes" id="UP000216352"/>
    </source>
</evidence>
<keyword evidence="2" id="KW-1185">Reference proteome</keyword>
<protein>
    <submittedName>
        <fullName evidence="1">XRE family transcriptional regulator</fullName>
    </submittedName>
</protein>
<dbReference type="RefSeq" id="WP_072724236.1">
    <property type="nucleotide sequence ID" value="NZ_CP062948.1"/>
</dbReference>
<dbReference type="AlphaFoldDB" id="A0A261FTN3"/>
<dbReference type="STRING" id="1603886.GCA_001895165_00514"/>
<proteinExistence type="predicted"/>
<evidence type="ECO:0000313" key="1">
    <source>
        <dbReference type="EMBL" id="OZG62554.1"/>
    </source>
</evidence>
<dbReference type="Gene3D" id="1.10.260.40">
    <property type="entry name" value="lambda repressor-like DNA-binding domains"/>
    <property type="match status" value="1"/>
</dbReference>
<organism evidence="1 2">
    <name type="scientific">Bifidobacterium lemurum</name>
    <dbReference type="NCBI Taxonomy" id="1603886"/>
    <lineage>
        <taxon>Bacteria</taxon>
        <taxon>Bacillati</taxon>
        <taxon>Actinomycetota</taxon>
        <taxon>Actinomycetes</taxon>
        <taxon>Bifidobacteriales</taxon>
        <taxon>Bifidobacteriaceae</taxon>
        <taxon>Bifidobacterium</taxon>
    </lineage>
</organism>
<dbReference type="OrthoDB" id="3239753at2"/>
<accession>A0A261FTN3</accession>
<dbReference type="GO" id="GO:0003677">
    <property type="term" value="F:DNA binding"/>
    <property type="evidence" value="ECO:0007669"/>
    <property type="project" value="InterPro"/>
</dbReference>
<reference evidence="1 2" key="1">
    <citation type="journal article" date="2017" name="BMC Genomics">
        <title>Comparative genomic and phylogenomic analyses of the Bifidobacteriaceae family.</title>
        <authorList>
            <person name="Lugli G.A."/>
            <person name="Milani C."/>
            <person name="Turroni F."/>
            <person name="Duranti S."/>
            <person name="Mancabelli L."/>
            <person name="Mangifesta M."/>
            <person name="Ferrario C."/>
            <person name="Modesto M."/>
            <person name="Mattarelli P."/>
            <person name="Jiri K."/>
            <person name="van Sinderen D."/>
            <person name="Ventura M."/>
        </authorList>
    </citation>
    <scope>NUCLEOTIDE SEQUENCE [LARGE SCALE GENOMIC DNA]</scope>
    <source>
        <strain evidence="1 2">DSM 28807</strain>
    </source>
</reference>
<dbReference type="CDD" id="cd00093">
    <property type="entry name" value="HTH_XRE"/>
    <property type="match status" value="1"/>
</dbReference>
<comment type="caution">
    <text evidence="1">The sequence shown here is derived from an EMBL/GenBank/DDBJ whole genome shotgun (WGS) entry which is preliminary data.</text>
</comment>
<dbReference type="EMBL" id="MWWX01000005">
    <property type="protein sequence ID" value="OZG62554.1"/>
    <property type="molecule type" value="Genomic_DNA"/>
</dbReference>
<dbReference type="Proteomes" id="UP000216352">
    <property type="component" value="Unassembled WGS sequence"/>
</dbReference>
<dbReference type="SUPFAM" id="SSF47413">
    <property type="entry name" value="lambda repressor-like DNA-binding domains"/>
    <property type="match status" value="1"/>
</dbReference>